<reference evidence="10" key="1">
    <citation type="submission" date="2025-08" db="UniProtKB">
        <authorList>
            <consortium name="RefSeq"/>
        </authorList>
    </citation>
    <scope>IDENTIFICATION</scope>
    <source>
        <strain evidence="10">Airmid</strain>
    </source>
</reference>
<evidence type="ECO:0000313" key="10">
    <source>
        <dbReference type="RefSeq" id="XP_027194919.1"/>
    </source>
</evidence>
<dbReference type="Pfam" id="PF02883">
    <property type="entry name" value="Alpha_adaptinC2"/>
    <property type="match status" value="1"/>
</dbReference>
<dbReference type="AlphaFoldDB" id="A0A6P6XSN2"/>
<keyword evidence="5" id="KW-0967">Endosome</keyword>
<dbReference type="InterPro" id="IPR008152">
    <property type="entry name" value="Clathrin_a/b/g-adaptin_app_Ig"/>
</dbReference>
<dbReference type="CTD" id="31902"/>
<dbReference type="InterPro" id="IPR002014">
    <property type="entry name" value="VHS_dom"/>
</dbReference>
<evidence type="ECO:0000256" key="2">
    <source>
        <dbReference type="ARBA" id="ARBA00004220"/>
    </source>
</evidence>
<dbReference type="GO" id="GO:0006886">
    <property type="term" value="P:intracellular protein transport"/>
    <property type="evidence" value="ECO:0007669"/>
    <property type="project" value="InterPro"/>
</dbReference>
<dbReference type="OrthoDB" id="6504544at2759"/>
<evidence type="ECO:0000256" key="5">
    <source>
        <dbReference type="ARBA" id="ARBA00022753"/>
    </source>
</evidence>
<dbReference type="GO" id="GO:0034394">
    <property type="term" value="P:protein localization to cell surface"/>
    <property type="evidence" value="ECO:0007669"/>
    <property type="project" value="TreeGrafter"/>
</dbReference>
<keyword evidence="9" id="KW-1185">Reference proteome</keyword>
<dbReference type="InterPro" id="IPR027422">
    <property type="entry name" value="GGA1-3"/>
</dbReference>
<dbReference type="SUPFAM" id="SSF48464">
    <property type="entry name" value="ENTH/VHS domain"/>
    <property type="match status" value="1"/>
</dbReference>
<keyword evidence="8" id="KW-0333">Golgi apparatus</keyword>
<dbReference type="KEGG" id="dpte:113789562"/>
<dbReference type="InterPro" id="IPR038425">
    <property type="entry name" value="GAT_sf"/>
</dbReference>
<proteinExistence type="inferred from homology"/>
<dbReference type="PROSITE" id="PS50909">
    <property type="entry name" value="GAT"/>
    <property type="match status" value="1"/>
</dbReference>
<dbReference type="InterPro" id="IPR013041">
    <property type="entry name" value="Clathrin_app_Ig-like_sf"/>
</dbReference>
<gene>
    <name evidence="10" type="primary">LOC113789562</name>
</gene>
<dbReference type="PANTHER" id="PTHR45905">
    <property type="entry name" value="GOLGI-LOCALIZED, GAMMA-ADAPTIN EAR CONTAINING, ARF BINDING PROTEIN"/>
    <property type="match status" value="1"/>
</dbReference>
<comment type="subcellular location">
    <subcellularLocation>
        <location evidence="2">Early endosome membrane</location>
        <topology evidence="2">Peripheral membrane protein</topology>
    </subcellularLocation>
    <subcellularLocation>
        <location evidence="1">Golgi apparatus</location>
        <location evidence="1">trans-Golgi network membrane</location>
        <topology evidence="1">Peripheral membrane protein</topology>
    </subcellularLocation>
</comment>
<dbReference type="Gene3D" id="1.20.58.160">
    <property type="match status" value="1"/>
</dbReference>
<evidence type="ECO:0000313" key="9">
    <source>
        <dbReference type="Proteomes" id="UP000515146"/>
    </source>
</evidence>
<organism evidence="9 10">
    <name type="scientific">Dermatophagoides pteronyssinus</name>
    <name type="common">European house dust mite</name>
    <dbReference type="NCBI Taxonomy" id="6956"/>
    <lineage>
        <taxon>Eukaryota</taxon>
        <taxon>Metazoa</taxon>
        <taxon>Ecdysozoa</taxon>
        <taxon>Arthropoda</taxon>
        <taxon>Chelicerata</taxon>
        <taxon>Arachnida</taxon>
        <taxon>Acari</taxon>
        <taxon>Acariformes</taxon>
        <taxon>Sarcoptiformes</taxon>
        <taxon>Astigmata</taxon>
        <taxon>Psoroptidia</taxon>
        <taxon>Analgoidea</taxon>
        <taxon>Pyroglyphidae</taxon>
        <taxon>Dermatophagoidinae</taxon>
        <taxon>Dermatophagoides</taxon>
    </lineage>
</organism>
<dbReference type="InParanoid" id="A0A6P6XSN2"/>
<dbReference type="PROSITE" id="PS50180">
    <property type="entry name" value="GAE"/>
    <property type="match status" value="1"/>
</dbReference>
<sequence length="667" mass="77253">MQTNSIQPSSSSSTTTTTKTIKINSASTLELTELDICLARCTNPLTKITDELIDQLCRVTNSQTNGPYTTLRFLAYKAQSPQESEALHSLFVLDLVAKRGGFRIADELGKFRFLNEIIKIVSPKYLAHQTSAKVGQRIIELIFQWSMDFKELPKIFEAYQMLKVQKIVLDDPVHVLKNYRPPTPPKPRPKHEIFDDEQTVKTLRSLIESGRTEQANQLIKNLAIKAESRDQFKANFVSELESARNCSHLLNEMVIQSNNNLKIDSETKRVVYRGTTDEDLQLMRELLTNCETIRFRLYRFSNQITENDHEELRQLIEISDMLMSTINSCKRYFILLDDPKLSQTTTTTDTYDNVLDNNNPMEEERLLDLNTTPLASPKRISLENIDDDLDYSLNDNNCNQESMLQDLITTTTTTKTKLNNHRTLSTLDSHSNLNQLTDMFERQNLSNDPKKFNNHQNGKMISSMNNQQQQPNQEFKDLSELLASINQICYEDIQPCREMRPPLIVFNENGLVVNLHFTDNKPHQQVSVFLLTFTNYNQSTINDIHFWAAVPKRMKVKLQYQTGSTLPGLKNGQNFPEIFISQVMLIACDRNYFINNHNNKDIVNQQQQQQPNSSIINNDHDHDDQQHFQTQESNRHHSSIQYKLKYKLTFLIDGNYSEHVSQLLWWS</sequence>
<dbReference type="RefSeq" id="XP_027194919.1">
    <property type="nucleotide sequence ID" value="XM_027339118.1"/>
</dbReference>
<dbReference type="PROSITE" id="PS50179">
    <property type="entry name" value="VHS"/>
    <property type="match status" value="1"/>
</dbReference>
<dbReference type="InterPro" id="IPR008153">
    <property type="entry name" value="GAE_dom"/>
</dbReference>
<dbReference type="GO" id="GO:0005802">
    <property type="term" value="C:trans-Golgi network"/>
    <property type="evidence" value="ECO:0007669"/>
    <property type="project" value="InterPro"/>
</dbReference>
<dbReference type="GeneID" id="113789562"/>
<dbReference type="Gene3D" id="1.25.40.90">
    <property type="match status" value="1"/>
</dbReference>
<dbReference type="GO" id="GO:0043130">
    <property type="term" value="F:ubiquitin binding"/>
    <property type="evidence" value="ECO:0007669"/>
    <property type="project" value="InterPro"/>
</dbReference>
<dbReference type="GO" id="GO:0031901">
    <property type="term" value="C:early endosome membrane"/>
    <property type="evidence" value="ECO:0007669"/>
    <property type="project" value="UniProtKB-SubCell"/>
</dbReference>
<dbReference type="InterPro" id="IPR008942">
    <property type="entry name" value="ENTH_VHS"/>
</dbReference>
<protein>
    <submittedName>
        <fullName evidence="10">ADP-ribosylation factor-binding protein GGA3-like</fullName>
    </submittedName>
</protein>
<evidence type="ECO:0000256" key="4">
    <source>
        <dbReference type="ARBA" id="ARBA00022448"/>
    </source>
</evidence>
<keyword evidence="7" id="KW-0653">Protein transport</keyword>
<dbReference type="GO" id="GO:0031267">
    <property type="term" value="F:small GTPase binding"/>
    <property type="evidence" value="ECO:0007669"/>
    <property type="project" value="InterPro"/>
</dbReference>
<dbReference type="SMART" id="SM00288">
    <property type="entry name" value="VHS"/>
    <property type="match status" value="1"/>
</dbReference>
<dbReference type="Proteomes" id="UP000515146">
    <property type="component" value="Unplaced"/>
</dbReference>
<dbReference type="GO" id="GO:0006893">
    <property type="term" value="P:Golgi to plasma membrane transport"/>
    <property type="evidence" value="ECO:0007669"/>
    <property type="project" value="TreeGrafter"/>
</dbReference>
<dbReference type="FunCoup" id="A0A6P6XSN2">
    <property type="interactions" value="1202"/>
</dbReference>
<dbReference type="Gene3D" id="2.60.40.1230">
    <property type="match status" value="1"/>
</dbReference>
<dbReference type="InterPro" id="IPR004152">
    <property type="entry name" value="GAT_dom"/>
</dbReference>
<evidence type="ECO:0000256" key="6">
    <source>
        <dbReference type="ARBA" id="ARBA00022843"/>
    </source>
</evidence>
<evidence type="ECO:0000256" key="1">
    <source>
        <dbReference type="ARBA" id="ARBA00004150"/>
    </source>
</evidence>
<keyword evidence="6" id="KW-0832">Ubl conjugation</keyword>
<dbReference type="Pfam" id="PF00790">
    <property type="entry name" value="VHS"/>
    <property type="match status" value="1"/>
</dbReference>
<accession>A0A6P6XSN2</accession>
<dbReference type="SUPFAM" id="SSF89009">
    <property type="entry name" value="GAT-like domain"/>
    <property type="match status" value="1"/>
</dbReference>
<dbReference type="Gene3D" id="1.20.5.170">
    <property type="match status" value="1"/>
</dbReference>
<evidence type="ECO:0000256" key="8">
    <source>
        <dbReference type="ARBA" id="ARBA00023034"/>
    </source>
</evidence>
<dbReference type="GO" id="GO:0035091">
    <property type="term" value="F:phosphatidylinositol binding"/>
    <property type="evidence" value="ECO:0007669"/>
    <property type="project" value="InterPro"/>
</dbReference>
<dbReference type="OMA" id="NCCKEKK"/>
<evidence type="ECO:0000256" key="3">
    <source>
        <dbReference type="ARBA" id="ARBA00008099"/>
    </source>
</evidence>
<dbReference type="SUPFAM" id="SSF49348">
    <property type="entry name" value="Clathrin adaptor appendage domain"/>
    <property type="match status" value="1"/>
</dbReference>
<name>A0A6P6XSN2_DERPT</name>
<comment type="similarity">
    <text evidence="3">Belongs to the GGA protein family.</text>
</comment>
<evidence type="ECO:0000256" key="7">
    <source>
        <dbReference type="ARBA" id="ARBA00022927"/>
    </source>
</evidence>
<dbReference type="PANTHER" id="PTHR45905:SF1">
    <property type="entry name" value="GOLGI-LOCALIZED, GAMMA-ADAPTIN EAR CONTAINING, ARF BINDING PROTEIN"/>
    <property type="match status" value="1"/>
</dbReference>
<dbReference type="SMART" id="SM00809">
    <property type="entry name" value="Alpha_adaptinC2"/>
    <property type="match status" value="1"/>
</dbReference>
<keyword evidence="4" id="KW-0813">Transport</keyword>